<protein>
    <submittedName>
        <fullName evidence="2">Uncharacterized protein</fullName>
    </submittedName>
</protein>
<reference evidence="3" key="1">
    <citation type="journal article" date="2019" name="Int. J. Syst. Evol. Microbiol.">
        <title>The Global Catalogue of Microorganisms (GCM) 10K type strain sequencing project: providing services to taxonomists for standard genome sequencing and annotation.</title>
        <authorList>
            <consortium name="The Broad Institute Genomics Platform"/>
            <consortium name="The Broad Institute Genome Sequencing Center for Infectious Disease"/>
            <person name="Wu L."/>
            <person name="Ma J."/>
        </authorList>
    </citation>
    <scope>NUCLEOTIDE SEQUENCE [LARGE SCALE GENOMIC DNA]</scope>
    <source>
        <strain evidence="3">JCM 17939</strain>
    </source>
</reference>
<evidence type="ECO:0000313" key="2">
    <source>
        <dbReference type="EMBL" id="GAA4623886.1"/>
    </source>
</evidence>
<dbReference type="EMBL" id="BAABHK010000002">
    <property type="protein sequence ID" value="GAA4623886.1"/>
    <property type="molecule type" value="Genomic_DNA"/>
</dbReference>
<proteinExistence type="predicted"/>
<name>A0ABP8U6Y0_9ACTN</name>
<keyword evidence="3" id="KW-1185">Reference proteome</keyword>
<keyword evidence="1" id="KW-0732">Signal</keyword>
<dbReference type="RefSeq" id="WP_345430560.1">
    <property type="nucleotide sequence ID" value="NZ_BAABHK010000002.1"/>
</dbReference>
<gene>
    <name evidence="2" type="ORF">GCM10023196_021900</name>
</gene>
<dbReference type="Gene3D" id="2.120.10.70">
    <property type="entry name" value="Fucose-specific lectin"/>
    <property type="match status" value="2"/>
</dbReference>
<dbReference type="SUPFAM" id="SSF89372">
    <property type="entry name" value="Fucose-specific lectin"/>
    <property type="match status" value="2"/>
</dbReference>
<feature type="chain" id="PRO_5045864735" evidence="1">
    <location>
        <begin position="26"/>
        <end position="384"/>
    </location>
</feature>
<feature type="signal peptide" evidence="1">
    <location>
        <begin position="1"/>
        <end position="25"/>
    </location>
</feature>
<sequence>MRGYLRTLAGLIVAGLLLAGLPGMAAQAAPGRPGPAAAQDVGRPGSVATTSWKDGRFDVYRLFPEGNASTVRLRTFDGRQWSPWLPLGGTFYNTAGISALSSGYSHIDIFLVGTTTPNEVRRTLVHRYFDGSWHGWEPMGTGYLDYAPDVVSPAPDRLDLVGRKPGGDISHRSFVQGRGWGPWEDLGFRSWAGPHAAGRTAAGVDIVQGDSEVGLSHVYGTDGQWQSSRIEPPSSAQHTSYADTAGLVPLPYGNEQPRMLLYSWRHNVDTLYLNIYNGYWHGSDVVPYSDALYWNSPVAGTSWDKRADLFSKGKDGYVYHSAIDLAGTGGDSHWQSLGGPRDISASPVVTSWATGHIELFAVDGSGVLHHRSYNNGTWGAWEAL</sequence>
<comment type="caution">
    <text evidence="2">The sequence shown here is derived from an EMBL/GenBank/DDBJ whole genome shotgun (WGS) entry which is preliminary data.</text>
</comment>
<dbReference type="Proteomes" id="UP001501442">
    <property type="component" value="Unassembled WGS sequence"/>
</dbReference>
<accession>A0ABP8U6Y0</accession>
<organism evidence="2 3">
    <name type="scientific">Actinoallomurus vinaceus</name>
    <dbReference type="NCBI Taxonomy" id="1080074"/>
    <lineage>
        <taxon>Bacteria</taxon>
        <taxon>Bacillati</taxon>
        <taxon>Actinomycetota</taxon>
        <taxon>Actinomycetes</taxon>
        <taxon>Streptosporangiales</taxon>
        <taxon>Thermomonosporaceae</taxon>
        <taxon>Actinoallomurus</taxon>
    </lineage>
</organism>
<evidence type="ECO:0000313" key="3">
    <source>
        <dbReference type="Proteomes" id="UP001501442"/>
    </source>
</evidence>
<evidence type="ECO:0000256" key="1">
    <source>
        <dbReference type="SAM" id="SignalP"/>
    </source>
</evidence>